<evidence type="ECO:0000313" key="1">
    <source>
        <dbReference type="EMBL" id="KNZ55263.1"/>
    </source>
</evidence>
<accession>A0A0L6V3A4</accession>
<dbReference type="EMBL" id="LAVV01007642">
    <property type="protein sequence ID" value="KNZ55263.1"/>
    <property type="molecule type" value="Genomic_DNA"/>
</dbReference>
<dbReference type="OrthoDB" id="2506682at2759"/>
<dbReference type="VEuPathDB" id="FungiDB:VP01_2726g2"/>
<sequence length="200" mass="21980">MTSDDHVAASAKKVSESLSYDVNALDPISRPGHPTLTRSDAELHPDLKTCYKPEATPSQALPPGSFSRTIIINLKFPEDLNIIKLGSTTALMDVTLHFQAFIGKLAQSLSISPELVDLTIQKDDRVIRLSPIASPHELGFSNELTILVSVRKAAMEFDPNLPDSLEQPRRVPGTKWIHSFPSTKHKFGLPSRPACSRHPV</sequence>
<protein>
    <submittedName>
        <fullName evidence="1">Uncharacterized protein</fullName>
    </submittedName>
</protein>
<evidence type="ECO:0000313" key="2">
    <source>
        <dbReference type="Proteomes" id="UP000037035"/>
    </source>
</evidence>
<proteinExistence type="predicted"/>
<keyword evidence="2" id="KW-1185">Reference proteome</keyword>
<dbReference type="Proteomes" id="UP000037035">
    <property type="component" value="Unassembled WGS sequence"/>
</dbReference>
<name>A0A0L6V3A4_9BASI</name>
<gene>
    <name evidence="1" type="ORF">VP01_2726g2</name>
</gene>
<reference evidence="1 2" key="1">
    <citation type="submission" date="2015-08" db="EMBL/GenBank/DDBJ databases">
        <title>Next Generation Sequencing and Analysis of the Genome of Puccinia sorghi L Schw, the Causal Agent of Maize Common Rust.</title>
        <authorList>
            <person name="Rochi L."/>
            <person name="Burguener G."/>
            <person name="Darino M."/>
            <person name="Turjanski A."/>
            <person name="Kreff E."/>
            <person name="Dieguez M.J."/>
            <person name="Sacco F."/>
        </authorList>
    </citation>
    <scope>NUCLEOTIDE SEQUENCE [LARGE SCALE GENOMIC DNA]</scope>
    <source>
        <strain evidence="1 2">RO10H11247</strain>
    </source>
</reference>
<organism evidence="1 2">
    <name type="scientific">Puccinia sorghi</name>
    <dbReference type="NCBI Taxonomy" id="27349"/>
    <lineage>
        <taxon>Eukaryota</taxon>
        <taxon>Fungi</taxon>
        <taxon>Dikarya</taxon>
        <taxon>Basidiomycota</taxon>
        <taxon>Pucciniomycotina</taxon>
        <taxon>Pucciniomycetes</taxon>
        <taxon>Pucciniales</taxon>
        <taxon>Pucciniaceae</taxon>
        <taxon>Puccinia</taxon>
    </lineage>
</organism>
<dbReference type="AlphaFoldDB" id="A0A0L6V3A4"/>
<comment type="caution">
    <text evidence="1">The sequence shown here is derived from an EMBL/GenBank/DDBJ whole genome shotgun (WGS) entry which is preliminary data.</text>
</comment>